<reference evidence="9 10" key="1">
    <citation type="submission" date="2019-07" db="EMBL/GenBank/DDBJ databases">
        <title>Whole genome shotgun sequence of Reyranella soli NBRC 108950.</title>
        <authorList>
            <person name="Hosoyama A."/>
            <person name="Uohara A."/>
            <person name="Ohji S."/>
            <person name="Ichikawa N."/>
        </authorList>
    </citation>
    <scope>NUCLEOTIDE SEQUENCE [LARGE SCALE GENOMIC DNA]</scope>
    <source>
        <strain evidence="9 10">NBRC 108950</strain>
    </source>
</reference>
<evidence type="ECO:0000313" key="9">
    <source>
        <dbReference type="EMBL" id="GEP53997.1"/>
    </source>
</evidence>
<dbReference type="PANTHER" id="PTHR48090:SF1">
    <property type="entry name" value="PROPHAGE BACTOPRENOL GLUCOSYL TRANSFERASE HOMOLOG"/>
    <property type="match status" value="1"/>
</dbReference>
<dbReference type="PANTHER" id="PTHR48090">
    <property type="entry name" value="UNDECAPRENYL-PHOSPHATE 4-DEOXY-4-FORMAMIDO-L-ARABINOSE TRANSFERASE-RELATED"/>
    <property type="match status" value="1"/>
</dbReference>
<dbReference type="AlphaFoldDB" id="A0A512N4T6"/>
<dbReference type="RefSeq" id="WP_147147125.1">
    <property type="nucleotide sequence ID" value="NZ_BKAJ01000020.1"/>
</dbReference>
<evidence type="ECO:0000256" key="5">
    <source>
        <dbReference type="ARBA" id="ARBA00022989"/>
    </source>
</evidence>
<evidence type="ECO:0000256" key="3">
    <source>
        <dbReference type="ARBA" id="ARBA00022679"/>
    </source>
</evidence>
<keyword evidence="4 7" id="KW-0812">Transmembrane</keyword>
<name>A0A512N4T6_9HYPH</name>
<dbReference type="OrthoDB" id="9807795at2"/>
<keyword evidence="9" id="KW-0378">Hydrolase</keyword>
<evidence type="ECO:0000256" key="4">
    <source>
        <dbReference type="ARBA" id="ARBA00022692"/>
    </source>
</evidence>
<dbReference type="InterPro" id="IPR029044">
    <property type="entry name" value="Nucleotide-diphossugar_trans"/>
</dbReference>
<accession>A0A512N4T6</accession>
<evidence type="ECO:0000313" key="10">
    <source>
        <dbReference type="Proteomes" id="UP000321058"/>
    </source>
</evidence>
<comment type="subcellular location">
    <subcellularLocation>
        <location evidence="1">Membrane</location>
        <topology evidence="1">Multi-pass membrane protein</topology>
    </subcellularLocation>
</comment>
<dbReference type="InterPro" id="IPR050256">
    <property type="entry name" value="Glycosyltransferase_2"/>
</dbReference>
<evidence type="ECO:0000256" key="1">
    <source>
        <dbReference type="ARBA" id="ARBA00004141"/>
    </source>
</evidence>
<keyword evidence="5 7" id="KW-1133">Transmembrane helix</keyword>
<feature type="transmembrane region" description="Helical" evidence="7">
    <location>
        <begin position="263"/>
        <end position="289"/>
    </location>
</feature>
<dbReference type="InterPro" id="IPR001173">
    <property type="entry name" value="Glyco_trans_2-like"/>
</dbReference>
<feature type="transmembrane region" description="Helical" evidence="7">
    <location>
        <begin position="229"/>
        <end position="251"/>
    </location>
</feature>
<dbReference type="Pfam" id="PF00535">
    <property type="entry name" value="Glycos_transf_2"/>
    <property type="match status" value="1"/>
</dbReference>
<dbReference type="EMBL" id="BKAJ01000020">
    <property type="protein sequence ID" value="GEP53997.1"/>
    <property type="molecule type" value="Genomic_DNA"/>
</dbReference>
<dbReference type="GO" id="GO:0016787">
    <property type="term" value="F:hydrolase activity"/>
    <property type="evidence" value="ECO:0007669"/>
    <property type="project" value="UniProtKB-KW"/>
</dbReference>
<keyword evidence="2" id="KW-0328">Glycosyltransferase</keyword>
<evidence type="ECO:0000256" key="7">
    <source>
        <dbReference type="SAM" id="Phobius"/>
    </source>
</evidence>
<keyword evidence="10" id="KW-1185">Reference proteome</keyword>
<dbReference type="GO" id="GO:0016757">
    <property type="term" value="F:glycosyltransferase activity"/>
    <property type="evidence" value="ECO:0007669"/>
    <property type="project" value="UniProtKB-KW"/>
</dbReference>
<feature type="domain" description="Glycosyltransferase 2-like" evidence="8">
    <location>
        <begin position="6"/>
        <end position="140"/>
    </location>
</feature>
<dbReference type="GO" id="GO:0005886">
    <property type="term" value="C:plasma membrane"/>
    <property type="evidence" value="ECO:0007669"/>
    <property type="project" value="TreeGrafter"/>
</dbReference>
<dbReference type="Gene3D" id="3.90.550.10">
    <property type="entry name" value="Spore Coat Polysaccharide Biosynthesis Protein SpsA, Chain A"/>
    <property type="match status" value="1"/>
</dbReference>
<protein>
    <submittedName>
        <fullName evidence="9">Glycosyl hydrolase</fullName>
    </submittedName>
</protein>
<keyword evidence="6 7" id="KW-0472">Membrane</keyword>
<dbReference type="SUPFAM" id="SSF53448">
    <property type="entry name" value="Nucleotide-diphospho-sugar transferases"/>
    <property type="match status" value="1"/>
</dbReference>
<evidence type="ECO:0000256" key="2">
    <source>
        <dbReference type="ARBA" id="ARBA00022676"/>
    </source>
</evidence>
<dbReference type="CDD" id="cd04187">
    <property type="entry name" value="DPM1_like_bac"/>
    <property type="match status" value="1"/>
</dbReference>
<keyword evidence="3" id="KW-0808">Transferase</keyword>
<evidence type="ECO:0000259" key="8">
    <source>
        <dbReference type="Pfam" id="PF00535"/>
    </source>
</evidence>
<proteinExistence type="predicted"/>
<sequence length="309" mass="35226">MTKLISIVSPCYNEEANIEELVARVRKVMTGLPYRYEHIVIDNCSTDSTVAKLRAMAAEDRNLKVIINSRNFGHIRSPHHAILQSSGDACIWIASDLQDPPEMIAEFVAKWEQGYKLVMAVKPVSRESKLTFAMRRAYYRFLSQISEIELVPNATGSGLYDRQLIQLLQKVDDPYPYFRGLIREFGFEAATVNFEQPRRMRGVSKNNLYTLYDIAMLGIVKHSKVPLRIMTIGGFVLSALCIVVTVLLVVAKLMFWNHFSVGIIPILISIFFFAAIQMIMIGFLGEYIAQIYVHLRKLPLVVEAERINF</sequence>
<dbReference type="Proteomes" id="UP000321058">
    <property type="component" value="Unassembled WGS sequence"/>
</dbReference>
<organism evidence="9 10">
    <name type="scientific">Reyranella soli</name>
    <dbReference type="NCBI Taxonomy" id="1230389"/>
    <lineage>
        <taxon>Bacteria</taxon>
        <taxon>Pseudomonadati</taxon>
        <taxon>Pseudomonadota</taxon>
        <taxon>Alphaproteobacteria</taxon>
        <taxon>Hyphomicrobiales</taxon>
        <taxon>Reyranellaceae</taxon>
        <taxon>Reyranella</taxon>
    </lineage>
</organism>
<comment type="caution">
    <text evidence="9">The sequence shown here is derived from an EMBL/GenBank/DDBJ whole genome shotgun (WGS) entry which is preliminary data.</text>
</comment>
<gene>
    <name evidence="9" type="ORF">RSO01_11630</name>
</gene>
<evidence type="ECO:0000256" key="6">
    <source>
        <dbReference type="ARBA" id="ARBA00023136"/>
    </source>
</evidence>